<dbReference type="SUPFAM" id="SSF69572">
    <property type="entry name" value="Activating enzymes of the ubiquitin-like proteins"/>
    <property type="match status" value="1"/>
</dbReference>
<dbReference type="Pfam" id="PF00899">
    <property type="entry name" value="ThiF"/>
    <property type="match status" value="1"/>
</dbReference>
<dbReference type="Proteomes" id="UP000316142">
    <property type="component" value="Unassembled WGS sequence"/>
</dbReference>
<dbReference type="InterPro" id="IPR035985">
    <property type="entry name" value="Ubiquitin-activating_enz"/>
</dbReference>
<dbReference type="Gene3D" id="3.40.50.720">
    <property type="entry name" value="NAD(P)-binding Rossmann-like Domain"/>
    <property type="match status" value="1"/>
</dbReference>
<sequence length="322" mass="34175">MDRYQRQTMLPEIGDTGQQRLSRARVLVVGAGGLSATLLPLLAGAGVGFIRLYDGDRVELHNLHRQTLFGVDDVGQPKARCAQRALAQRNPECEVDAHPQSLSASLLPQALAEIDVVVDAADNFAITYQLSDACYPRGLPLICASVLGRKGYVGGFCGGAPGYRALFPHLPTASADCNTAGVMGPAVATLGAMQAQMVLTVLLKLTPSPLGCMIHCDLASWHMRQFRFDDAPEPEAPGTPFIDQAMLTGEDCIVELRSAEEAPVSVAEGALRILPEQIAGWQPPADRRVVLVCASGMRAARAAENLAARGVTRLALMAAKAL</sequence>
<accession>A0ABY2Z8R9</accession>
<dbReference type="PROSITE" id="PS50206">
    <property type="entry name" value="RHODANESE_3"/>
    <property type="match status" value="1"/>
</dbReference>
<feature type="transmembrane region" description="Helical" evidence="1">
    <location>
        <begin position="26"/>
        <end position="53"/>
    </location>
</feature>
<dbReference type="InterPro" id="IPR036873">
    <property type="entry name" value="Rhodanese-like_dom_sf"/>
</dbReference>
<comment type="caution">
    <text evidence="3">The sequence shown here is derived from an EMBL/GenBank/DDBJ whole genome shotgun (WGS) entry which is preliminary data.</text>
</comment>
<feature type="domain" description="Rhodanese" evidence="2">
    <location>
        <begin position="247"/>
        <end position="320"/>
    </location>
</feature>
<dbReference type="PANTHER" id="PTHR10953">
    <property type="entry name" value="UBIQUITIN-ACTIVATING ENZYME E1"/>
    <property type="match status" value="1"/>
</dbReference>
<proteinExistence type="predicted"/>
<evidence type="ECO:0000259" key="2">
    <source>
        <dbReference type="PROSITE" id="PS50206"/>
    </source>
</evidence>
<dbReference type="PANTHER" id="PTHR10953:SF102">
    <property type="entry name" value="ADENYLYLTRANSFERASE AND SULFURTRANSFERASE MOCS3"/>
    <property type="match status" value="1"/>
</dbReference>
<keyword evidence="1" id="KW-0812">Transmembrane</keyword>
<dbReference type="CDD" id="cd00757">
    <property type="entry name" value="ThiF_MoeB_HesA_family"/>
    <property type="match status" value="1"/>
</dbReference>
<dbReference type="InterPro" id="IPR045886">
    <property type="entry name" value="ThiF/MoeB/HesA"/>
</dbReference>
<evidence type="ECO:0000256" key="1">
    <source>
        <dbReference type="SAM" id="Phobius"/>
    </source>
</evidence>
<dbReference type="InterPro" id="IPR001763">
    <property type="entry name" value="Rhodanese-like_dom"/>
</dbReference>
<dbReference type="EMBL" id="VHIZ01000037">
    <property type="protein sequence ID" value="TPV28965.1"/>
    <property type="molecule type" value="Genomic_DNA"/>
</dbReference>
<name>A0ABY2Z8R9_9GAMM</name>
<keyword evidence="4" id="KW-1185">Reference proteome</keyword>
<dbReference type="SUPFAM" id="SSF52821">
    <property type="entry name" value="Rhodanese/Cell cycle control phosphatase"/>
    <property type="match status" value="1"/>
</dbReference>
<protein>
    <submittedName>
        <fullName evidence="3">HesA/MoeB/ThiF family protein</fullName>
    </submittedName>
</protein>
<keyword evidence="1" id="KW-0472">Membrane</keyword>
<dbReference type="Gene3D" id="3.40.250.10">
    <property type="entry name" value="Rhodanese-like domain"/>
    <property type="match status" value="1"/>
</dbReference>
<evidence type="ECO:0000313" key="4">
    <source>
        <dbReference type="Proteomes" id="UP000316142"/>
    </source>
</evidence>
<reference evidence="3 4" key="1">
    <citation type="submission" date="2019-06" db="EMBL/GenBank/DDBJ databases">
        <title>Taxogenomics and systematics of the genus Pantoea.</title>
        <authorList>
            <person name="Tambong J.T."/>
        </authorList>
    </citation>
    <scope>NUCLEOTIDE SEQUENCE [LARGE SCALE GENOMIC DNA]</scope>
    <source>
        <strain evidence="3 4">LMG 2558</strain>
    </source>
</reference>
<gene>
    <name evidence="3" type="ORF">FJW00_08440</name>
</gene>
<evidence type="ECO:0000313" key="3">
    <source>
        <dbReference type="EMBL" id="TPV28965.1"/>
    </source>
</evidence>
<organism evidence="3 4">
    <name type="scientific">Pantoea anthophila</name>
    <dbReference type="NCBI Taxonomy" id="470931"/>
    <lineage>
        <taxon>Bacteria</taxon>
        <taxon>Pseudomonadati</taxon>
        <taxon>Pseudomonadota</taxon>
        <taxon>Gammaproteobacteria</taxon>
        <taxon>Enterobacterales</taxon>
        <taxon>Erwiniaceae</taxon>
        <taxon>Pantoea</taxon>
    </lineage>
</organism>
<dbReference type="InterPro" id="IPR000594">
    <property type="entry name" value="ThiF_NAD_FAD-bd"/>
</dbReference>
<dbReference type="RefSeq" id="WP_140923541.1">
    <property type="nucleotide sequence ID" value="NZ_CP122311.1"/>
</dbReference>
<keyword evidence="1" id="KW-1133">Transmembrane helix</keyword>